<evidence type="ECO:0000259" key="1">
    <source>
        <dbReference type="Pfam" id="PF12728"/>
    </source>
</evidence>
<comment type="caution">
    <text evidence="2">The sequence shown here is derived from an EMBL/GenBank/DDBJ whole genome shotgun (WGS) entry which is preliminary data.</text>
</comment>
<accession>A0A933LQW6</accession>
<dbReference type="Proteomes" id="UP000772181">
    <property type="component" value="Unassembled WGS sequence"/>
</dbReference>
<proteinExistence type="predicted"/>
<dbReference type="SUPFAM" id="SSF46955">
    <property type="entry name" value="Putative DNA-binding domain"/>
    <property type="match status" value="1"/>
</dbReference>
<name>A0A933LQW6_UNCTE</name>
<sequence length="92" mass="10799">MQKLLTTKEVADILRMRIETITRKAECGILPAIKVDGRWRIPQDRFDEWLREKEAASPAERKIRLGKPIKLKTYRMGKIYGPVSRAEIYQDI</sequence>
<protein>
    <submittedName>
        <fullName evidence="2">Helix-turn-helix domain-containing protein</fullName>
    </submittedName>
</protein>
<evidence type="ECO:0000313" key="2">
    <source>
        <dbReference type="EMBL" id="MBI4596608.1"/>
    </source>
</evidence>
<dbReference type="InterPro" id="IPR041657">
    <property type="entry name" value="HTH_17"/>
</dbReference>
<dbReference type="InterPro" id="IPR009061">
    <property type="entry name" value="DNA-bd_dom_put_sf"/>
</dbReference>
<feature type="domain" description="Helix-turn-helix" evidence="1">
    <location>
        <begin position="4"/>
        <end position="53"/>
    </location>
</feature>
<organism evidence="2 3">
    <name type="scientific">Tectimicrobiota bacterium</name>
    <dbReference type="NCBI Taxonomy" id="2528274"/>
    <lineage>
        <taxon>Bacteria</taxon>
        <taxon>Pseudomonadati</taxon>
        <taxon>Nitrospinota/Tectimicrobiota group</taxon>
        <taxon>Candidatus Tectimicrobiota</taxon>
    </lineage>
</organism>
<dbReference type="AlphaFoldDB" id="A0A933LQW6"/>
<dbReference type="Pfam" id="PF12728">
    <property type="entry name" value="HTH_17"/>
    <property type="match status" value="1"/>
</dbReference>
<evidence type="ECO:0000313" key="3">
    <source>
        <dbReference type="Proteomes" id="UP000772181"/>
    </source>
</evidence>
<dbReference type="NCBIfam" id="TIGR01764">
    <property type="entry name" value="excise"/>
    <property type="match status" value="1"/>
</dbReference>
<gene>
    <name evidence="2" type="ORF">HY730_09590</name>
</gene>
<reference evidence="2" key="1">
    <citation type="submission" date="2020-07" db="EMBL/GenBank/DDBJ databases">
        <title>Huge and variable diversity of episymbiotic CPR bacteria and DPANN archaea in groundwater ecosystems.</title>
        <authorList>
            <person name="He C.Y."/>
            <person name="Keren R."/>
            <person name="Whittaker M."/>
            <person name="Farag I.F."/>
            <person name="Doudna J."/>
            <person name="Cate J.H.D."/>
            <person name="Banfield J.F."/>
        </authorList>
    </citation>
    <scope>NUCLEOTIDE SEQUENCE</scope>
    <source>
        <strain evidence="2">NC_groundwater_1482_Ag_S-0.65um_47_24</strain>
    </source>
</reference>
<dbReference type="InterPro" id="IPR010093">
    <property type="entry name" value="SinI_DNA-bd"/>
</dbReference>
<dbReference type="EMBL" id="JACQWF010000415">
    <property type="protein sequence ID" value="MBI4596608.1"/>
    <property type="molecule type" value="Genomic_DNA"/>
</dbReference>
<dbReference type="GO" id="GO:0003677">
    <property type="term" value="F:DNA binding"/>
    <property type="evidence" value="ECO:0007669"/>
    <property type="project" value="InterPro"/>
</dbReference>